<evidence type="ECO:0000313" key="2">
    <source>
        <dbReference type="EMBL" id="PIS30909.1"/>
    </source>
</evidence>
<comment type="caution">
    <text evidence="2">The sequence shown here is derived from an EMBL/GenBank/DDBJ whole genome shotgun (WGS) entry which is preliminary data.</text>
</comment>
<accession>A0A2H0Y0D5</accession>
<dbReference type="AlphaFoldDB" id="A0A2H0Y0D5"/>
<feature type="signal peptide" evidence="1">
    <location>
        <begin position="1"/>
        <end position="20"/>
    </location>
</feature>
<dbReference type="InterPro" id="IPR026444">
    <property type="entry name" value="Secre_tail"/>
</dbReference>
<dbReference type="EMBL" id="PEYM01000044">
    <property type="protein sequence ID" value="PIS30909.1"/>
    <property type="molecule type" value="Genomic_DNA"/>
</dbReference>
<feature type="chain" id="PRO_5013769458" description="FlgD Ig-like domain-containing protein" evidence="1">
    <location>
        <begin position="21"/>
        <end position="189"/>
    </location>
</feature>
<proteinExistence type="predicted"/>
<reference evidence="2 3" key="1">
    <citation type="submission" date="2017-09" db="EMBL/GenBank/DDBJ databases">
        <title>Depth-based differentiation of microbial function through sediment-hosted aquifers and enrichment of novel symbionts in the deep terrestrial subsurface.</title>
        <authorList>
            <person name="Probst A.J."/>
            <person name="Ladd B."/>
            <person name="Jarett J.K."/>
            <person name="Geller-Mcgrath D.E."/>
            <person name="Sieber C.M."/>
            <person name="Emerson J.B."/>
            <person name="Anantharaman K."/>
            <person name="Thomas B.C."/>
            <person name="Malmstrom R."/>
            <person name="Stieglmeier M."/>
            <person name="Klingl A."/>
            <person name="Woyke T."/>
            <person name="Ryan C.M."/>
            <person name="Banfield J.F."/>
        </authorList>
    </citation>
    <scope>NUCLEOTIDE SEQUENCE [LARGE SCALE GENOMIC DNA]</scope>
    <source>
        <strain evidence="2">CG08_land_8_20_14_0_20_45_16</strain>
    </source>
</reference>
<dbReference type="Gene3D" id="2.60.40.4070">
    <property type="match status" value="1"/>
</dbReference>
<protein>
    <recommendedName>
        <fullName evidence="4">FlgD Ig-like domain-containing protein</fullName>
    </recommendedName>
</protein>
<dbReference type="Proteomes" id="UP000231343">
    <property type="component" value="Unassembled WGS sequence"/>
</dbReference>
<organism evidence="2 3">
    <name type="scientific">Candidatus Saganbacteria bacterium CG08_land_8_20_14_0_20_45_16</name>
    <dbReference type="NCBI Taxonomy" id="2014293"/>
    <lineage>
        <taxon>Bacteria</taxon>
        <taxon>Bacillati</taxon>
        <taxon>Saganbacteria</taxon>
    </lineage>
</organism>
<sequence>MRKIWLIIAVLAVVFSPALAWQSGPESLTVISGKGQAASGIYTNYSYFGEAVSGIVSGSIGSMGVGMGAALFSPVLHQAATQAAISSFNGAPICYPNPFNPETESLTIAYKYTQDVDLNVYIYNITGYLLKMLATNSGRTRNSSDGYSRVVWDGSTGFDPSSRVDNGLYLVQIVNNGRVIARIKAMALR</sequence>
<gene>
    <name evidence="2" type="ORF">COT42_02135</name>
</gene>
<evidence type="ECO:0008006" key="4">
    <source>
        <dbReference type="Google" id="ProtNLM"/>
    </source>
</evidence>
<keyword evidence="1" id="KW-0732">Signal</keyword>
<evidence type="ECO:0000256" key="1">
    <source>
        <dbReference type="SAM" id="SignalP"/>
    </source>
</evidence>
<name>A0A2H0Y0D5_UNCSA</name>
<dbReference type="NCBIfam" id="TIGR04183">
    <property type="entry name" value="Por_Secre_tail"/>
    <property type="match status" value="1"/>
</dbReference>
<evidence type="ECO:0000313" key="3">
    <source>
        <dbReference type="Proteomes" id="UP000231343"/>
    </source>
</evidence>